<protein>
    <submittedName>
        <fullName evidence="2">Uncharacterized protein</fullName>
    </submittedName>
</protein>
<accession>I3S1I1</accession>
<name>I3S1I1_LOTJA</name>
<proteinExistence type="evidence at transcript level"/>
<dbReference type="EMBL" id="BT134328">
    <property type="protein sequence ID" value="AFK34123.1"/>
    <property type="molecule type" value="mRNA"/>
</dbReference>
<evidence type="ECO:0000256" key="1">
    <source>
        <dbReference type="SAM" id="SignalP"/>
    </source>
</evidence>
<organism evidence="2">
    <name type="scientific">Lotus japonicus</name>
    <name type="common">Lotus corniculatus var. japonicus</name>
    <dbReference type="NCBI Taxonomy" id="34305"/>
    <lineage>
        <taxon>Eukaryota</taxon>
        <taxon>Viridiplantae</taxon>
        <taxon>Streptophyta</taxon>
        <taxon>Embryophyta</taxon>
        <taxon>Tracheophyta</taxon>
        <taxon>Spermatophyta</taxon>
        <taxon>Magnoliopsida</taxon>
        <taxon>eudicotyledons</taxon>
        <taxon>Gunneridae</taxon>
        <taxon>Pentapetalae</taxon>
        <taxon>rosids</taxon>
        <taxon>fabids</taxon>
        <taxon>Fabales</taxon>
        <taxon>Fabaceae</taxon>
        <taxon>Papilionoideae</taxon>
        <taxon>50 kb inversion clade</taxon>
        <taxon>NPAAA clade</taxon>
        <taxon>Hologalegina</taxon>
        <taxon>robinioid clade</taxon>
        <taxon>Loteae</taxon>
        <taxon>Lotus</taxon>
    </lineage>
</organism>
<sequence length="55" mass="6358">MGCWWICFGMFMTGSSIQLLGMRFSCSGLEVDWIAGCGWRRRLHRKIKTELNSPC</sequence>
<feature type="signal peptide" evidence="1">
    <location>
        <begin position="1"/>
        <end position="17"/>
    </location>
</feature>
<dbReference type="AlphaFoldDB" id="I3S1I1"/>
<keyword evidence="1" id="KW-0732">Signal</keyword>
<evidence type="ECO:0000313" key="2">
    <source>
        <dbReference type="EMBL" id="AFK34123.1"/>
    </source>
</evidence>
<feature type="chain" id="PRO_5003679173" evidence="1">
    <location>
        <begin position="18"/>
        <end position="55"/>
    </location>
</feature>
<reference evidence="2" key="1">
    <citation type="submission" date="2012-05" db="EMBL/GenBank/DDBJ databases">
        <authorList>
            <person name="Krishnakumar V."/>
            <person name="Cheung F."/>
            <person name="Xiao Y."/>
            <person name="Chan A."/>
            <person name="Moskal W.A."/>
            <person name="Town C.D."/>
        </authorList>
    </citation>
    <scope>NUCLEOTIDE SEQUENCE</scope>
</reference>